<dbReference type="InterPro" id="IPR032466">
    <property type="entry name" value="Metal_Hydrolase"/>
</dbReference>
<keyword evidence="5 10" id="KW-0378">Hydrolase</keyword>
<feature type="chain" id="PRO_5031478556" description="adenosine deaminase" evidence="8">
    <location>
        <begin position="24"/>
        <end position="554"/>
    </location>
</feature>
<dbReference type="Pfam" id="PF00962">
    <property type="entry name" value="A_deaminase"/>
    <property type="match status" value="1"/>
</dbReference>
<proteinExistence type="inferred from homology"/>
<keyword evidence="11" id="KW-1185">Reference proteome</keyword>
<dbReference type="GO" id="GO:0043103">
    <property type="term" value="P:hypoxanthine salvage"/>
    <property type="evidence" value="ECO:0007669"/>
    <property type="project" value="TreeGrafter"/>
</dbReference>
<feature type="compositionally biased region" description="Polar residues" evidence="7">
    <location>
        <begin position="227"/>
        <end position="236"/>
    </location>
</feature>
<evidence type="ECO:0000256" key="5">
    <source>
        <dbReference type="ARBA" id="ARBA00022801"/>
    </source>
</evidence>
<evidence type="ECO:0000259" key="9">
    <source>
        <dbReference type="Pfam" id="PF00962"/>
    </source>
</evidence>
<reference evidence="10" key="1">
    <citation type="submission" date="2020-08" db="EMBL/GenBank/DDBJ databases">
        <title>Genomic Encyclopedia of Type Strains, Phase IV (KMG-V): Genome sequencing to study the core and pangenomes of soil and plant-associated prokaryotes.</title>
        <authorList>
            <person name="Whitman W."/>
        </authorList>
    </citation>
    <scope>NUCLEOTIDE SEQUENCE [LARGE SCALE GENOMIC DNA]</scope>
    <source>
        <strain evidence="10">M8UP27</strain>
    </source>
</reference>
<dbReference type="AlphaFoldDB" id="A0A7W8IJB5"/>
<evidence type="ECO:0000256" key="8">
    <source>
        <dbReference type="SAM" id="SignalP"/>
    </source>
</evidence>
<evidence type="ECO:0000256" key="4">
    <source>
        <dbReference type="ARBA" id="ARBA00022723"/>
    </source>
</evidence>
<keyword evidence="8" id="KW-0732">Signal</keyword>
<keyword evidence="4" id="KW-0479">Metal-binding</keyword>
<evidence type="ECO:0000256" key="7">
    <source>
        <dbReference type="SAM" id="MobiDB-lite"/>
    </source>
</evidence>
<comment type="cofactor">
    <cofactor evidence="1">
        <name>Zn(2+)</name>
        <dbReference type="ChEBI" id="CHEBI:29105"/>
    </cofactor>
</comment>
<dbReference type="PANTHER" id="PTHR11409:SF43">
    <property type="entry name" value="ADENOSINE DEAMINASE"/>
    <property type="match status" value="1"/>
</dbReference>
<feature type="region of interest" description="Disordered" evidence="7">
    <location>
        <begin position="217"/>
        <end position="240"/>
    </location>
</feature>
<dbReference type="EC" id="3.5.4.4" evidence="3"/>
<dbReference type="GO" id="GO:0046103">
    <property type="term" value="P:inosine biosynthetic process"/>
    <property type="evidence" value="ECO:0007669"/>
    <property type="project" value="TreeGrafter"/>
</dbReference>
<sequence>MLHRLQTITPASFLLCFVTAAHAQIAAPRAASVIAKGTAATPTPREQRAIKAFNTARPSPLQLNAFLTRMPKGADLHMHLSGAVYAETFIKDGAADLLCVDPTTHSFIKPSATTRSIPPQPVCGEGNVRAEDAFKDQKLYDALVDSFSMRAFVPSAGVSGHDQFFSTFDRFRSLNKSHTGEWLDEVATRAAAQNEQYLEVMETPIFTDLSKIVSNIDWPSTPADPAQNRTGDATGTSREDLSHLRDTLLNAGLRDEVAVDRKELDDALDARDRIENCGQPSARSACSVKVRFLYQVLRAFPPQHVFAQTLLAFEVASVDPRVVGLNFVQPEDVYLSMSEYHRQMLMLDYLHSVYPKVHIALHAGEIAPGLVPPDGLRFHIREAVDLGHAERIGHGVDVMYENEPQALLKELADRHIMVEINLTSNDVILGVTTPWHPLPSYRAAGVPIALSTDDEGVSRIDLTNEYTRAAMEFNLSYLDLKQSARTSLEHDFLPGPSLWQQPDVFSKTVAACAGQPLGGANPTPNCLSFLQSSEKAAEQWELEHRYDLFESNLP</sequence>
<evidence type="ECO:0000256" key="1">
    <source>
        <dbReference type="ARBA" id="ARBA00001947"/>
    </source>
</evidence>
<dbReference type="Gene3D" id="3.20.20.140">
    <property type="entry name" value="Metal-dependent hydrolases"/>
    <property type="match status" value="1"/>
</dbReference>
<dbReference type="GO" id="GO:0005829">
    <property type="term" value="C:cytosol"/>
    <property type="evidence" value="ECO:0007669"/>
    <property type="project" value="TreeGrafter"/>
</dbReference>
<dbReference type="GO" id="GO:0006154">
    <property type="term" value="P:adenosine catabolic process"/>
    <property type="evidence" value="ECO:0007669"/>
    <property type="project" value="TreeGrafter"/>
</dbReference>
<dbReference type="GO" id="GO:0004000">
    <property type="term" value="F:adenosine deaminase activity"/>
    <property type="evidence" value="ECO:0007669"/>
    <property type="project" value="UniProtKB-ARBA"/>
</dbReference>
<feature type="domain" description="Adenosine deaminase" evidence="9">
    <location>
        <begin position="279"/>
        <end position="495"/>
    </location>
</feature>
<dbReference type="InterPro" id="IPR001365">
    <property type="entry name" value="A_deaminase_dom"/>
</dbReference>
<organism evidence="10 11">
    <name type="scientific">Tunturiibacter empetritectus</name>
    <dbReference type="NCBI Taxonomy" id="3069691"/>
    <lineage>
        <taxon>Bacteria</taxon>
        <taxon>Pseudomonadati</taxon>
        <taxon>Acidobacteriota</taxon>
        <taxon>Terriglobia</taxon>
        <taxon>Terriglobales</taxon>
        <taxon>Acidobacteriaceae</taxon>
        <taxon>Tunturiibacter</taxon>
    </lineage>
</organism>
<name>A0A7W8IJB5_9BACT</name>
<dbReference type="EMBL" id="JACHDY010000004">
    <property type="protein sequence ID" value="MBB5318124.1"/>
    <property type="molecule type" value="Genomic_DNA"/>
</dbReference>
<gene>
    <name evidence="10" type="ORF">HDF09_002821</name>
</gene>
<keyword evidence="6" id="KW-0862">Zinc</keyword>
<comment type="caution">
    <text evidence="10">The sequence shown here is derived from an EMBL/GenBank/DDBJ whole genome shotgun (WGS) entry which is preliminary data.</text>
</comment>
<feature type="signal peptide" evidence="8">
    <location>
        <begin position="1"/>
        <end position="23"/>
    </location>
</feature>
<comment type="similarity">
    <text evidence="2">Belongs to the metallo-dependent hydrolases superfamily. Adenosine and AMP deaminases family.</text>
</comment>
<evidence type="ECO:0000313" key="11">
    <source>
        <dbReference type="Proteomes" id="UP000568106"/>
    </source>
</evidence>
<evidence type="ECO:0000256" key="6">
    <source>
        <dbReference type="ARBA" id="ARBA00022833"/>
    </source>
</evidence>
<dbReference type="PANTHER" id="PTHR11409">
    <property type="entry name" value="ADENOSINE DEAMINASE"/>
    <property type="match status" value="1"/>
</dbReference>
<protein>
    <recommendedName>
        <fullName evidence="3">adenosine deaminase</fullName>
        <ecNumber evidence="3">3.5.4.4</ecNumber>
    </recommendedName>
</protein>
<dbReference type="GO" id="GO:0046872">
    <property type="term" value="F:metal ion binding"/>
    <property type="evidence" value="ECO:0007669"/>
    <property type="project" value="UniProtKB-KW"/>
</dbReference>
<dbReference type="Proteomes" id="UP000568106">
    <property type="component" value="Unassembled WGS sequence"/>
</dbReference>
<dbReference type="InterPro" id="IPR006330">
    <property type="entry name" value="Ado/ade_deaminase"/>
</dbReference>
<dbReference type="SUPFAM" id="SSF51556">
    <property type="entry name" value="Metallo-dependent hydrolases"/>
    <property type="match status" value="1"/>
</dbReference>
<evidence type="ECO:0000256" key="3">
    <source>
        <dbReference type="ARBA" id="ARBA00012784"/>
    </source>
</evidence>
<accession>A0A7W8IJB5</accession>
<evidence type="ECO:0000313" key="10">
    <source>
        <dbReference type="EMBL" id="MBB5318124.1"/>
    </source>
</evidence>
<evidence type="ECO:0000256" key="2">
    <source>
        <dbReference type="ARBA" id="ARBA00006676"/>
    </source>
</evidence>